<dbReference type="InterPro" id="IPR021005">
    <property type="entry name" value="Znf_CGNR"/>
</dbReference>
<protein>
    <submittedName>
        <fullName evidence="2">CGNR zinc finger domain-containing protein</fullName>
    </submittedName>
</protein>
<dbReference type="SUPFAM" id="SSF160904">
    <property type="entry name" value="Jann2411-like"/>
    <property type="match status" value="1"/>
</dbReference>
<dbReference type="RefSeq" id="WP_143847308.1">
    <property type="nucleotide sequence ID" value="NZ_VLXZ01000002.1"/>
</dbReference>
<feature type="domain" description="Zinc finger CGNR" evidence="1">
    <location>
        <begin position="148"/>
        <end position="191"/>
    </location>
</feature>
<dbReference type="AlphaFoldDB" id="A0A554A254"/>
<dbReference type="PANTHER" id="PTHR35525">
    <property type="entry name" value="BLL6575 PROTEIN"/>
    <property type="match status" value="1"/>
</dbReference>
<reference evidence="2 3" key="1">
    <citation type="submission" date="2019-07" db="EMBL/GenBank/DDBJ databases">
        <authorList>
            <person name="Park Y.J."/>
            <person name="Jeong S.E."/>
            <person name="Jung H.S."/>
        </authorList>
    </citation>
    <scope>NUCLEOTIDE SEQUENCE [LARGE SCALE GENOMIC DNA]</scope>
    <source>
        <strain evidence="3">P16(2019)</strain>
    </source>
</reference>
<evidence type="ECO:0000313" key="2">
    <source>
        <dbReference type="EMBL" id="TSB47768.1"/>
    </source>
</evidence>
<comment type="caution">
    <text evidence="2">The sequence shown here is derived from an EMBL/GenBank/DDBJ whole genome shotgun (WGS) entry which is preliminary data.</text>
</comment>
<dbReference type="Pfam" id="PF11706">
    <property type="entry name" value="zf-CGNR"/>
    <property type="match status" value="1"/>
</dbReference>
<dbReference type="Pfam" id="PF07336">
    <property type="entry name" value="ABATE"/>
    <property type="match status" value="1"/>
</dbReference>
<accession>A0A554A254</accession>
<name>A0A554A254_9BACI</name>
<dbReference type="PANTHER" id="PTHR35525:SF3">
    <property type="entry name" value="BLL6575 PROTEIN"/>
    <property type="match status" value="1"/>
</dbReference>
<evidence type="ECO:0000313" key="3">
    <source>
        <dbReference type="Proteomes" id="UP000318521"/>
    </source>
</evidence>
<gene>
    <name evidence="2" type="ORF">FN960_04425</name>
</gene>
<sequence>MDKLLFLIGGTAWINLVNTTYISNKQKIDILQNPTNTLRWLEENNLLRESDVLALADGELFDSLLVELHSLRDLSKMILSDIDQQGELSQESTDQLKTIVNQLKVSVSLVPKDEKISLTTEGITTIDHVLYTIVDSMIHTLDSVSNNRIRKCEHEECTLHFVDTSKSGKRRWCSMELCGNRKKVAEFYARKKNK</sequence>
<dbReference type="EMBL" id="VLXZ01000002">
    <property type="protein sequence ID" value="TSB47768.1"/>
    <property type="molecule type" value="Genomic_DNA"/>
</dbReference>
<dbReference type="Proteomes" id="UP000318521">
    <property type="component" value="Unassembled WGS sequence"/>
</dbReference>
<evidence type="ECO:0000259" key="1">
    <source>
        <dbReference type="Pfam" id="PF11706"/>
    </source>
</evidence>
<proteinExistence type="predicted"/>
<dbReference type="InterPro" id="IPR023286">
    <property type="entry name" value="ABATE_dom_sf"/>
</dbReference>
<dbReference type="OrthoDB" id="123307at2"/>
<organism evidence="2 3">
    <name type="scientific">Alkalicoccobacillus porphyridii</name>
    <dbReference type="NCBI Taxonomy" id="2597270"/>
    <lineage>
        <taxon>Bacteria</taxon>
        <taxon>Bacillati</taxon>
        <taxon>Bacillota</taxon>
        <taxon>Bacilli</taxon>
        <taxon>Bacillales</taxon>
        <taxon>Bacillaceae</taxon>
        <taxon>Alkalicoccobacillus</taxon>
    </lineage>
</organism>
<dbReference type="Gene3D" id="1.10.3300.10">
    <property type="entry name" value="Jann2411-like domain"/>
    <property type="match status" value="1"/>
</dbReference>
<keyword evidence="3" id="KW-1185">Reference proteome</keyword>
<dbReference type="InterPro" id="IPR010852">
    <property type="entry name" value="ABATE"/>
</dbReference>